<dbReference type="AlphaFoldDB" id="A0A3B0YQY2"/>
<dbReference type="Gene3D" id="3.40.190.10">
    <property type="entry name" value="Periplasmic binding protein-like II"/>
    <property type="match status" value="1"/>
</dbReference>
<evidence type="ECO:0000313" key="1">
    <source>
        <dbReference type="EMBL" id="VAW77907.1"/>
    </source>
</evidence>
<gene>
    <name evidence="1" type="ORF">MNBD_GAMMA12-3833</name>
</gene>
<name>A0A3B0YQY2_9ZZZZ</name>
<organism evidence="1">
    <name type="scientific">hydrothermal vent metagenome</name>
    <dbReference type="NCBI Taxonomy" id="652676"/>
    <lineage>
        <taxon>unclassified sequences</taxon>
        <taxon>metagenomes</taxon>
        <taxon>ecological metagenomes</taxon>
    </lineage>
</organism>
<dbReference type="PANTHER" id="PTHR35841:SF1">
    <property type="entry name" value="PHOSPHONATES-BINDING PERIPLASMIC PROTEIN"/>
    <property type="match status" value="1"/>
</dbReference>
<dbReference type="PANTHER" id="PTHR35841">
    <property type="entry name" value="PHOSPHONATES-BINDING PERIPLASMIC PROTEIN"/>
    <property type="match status" value="1"/>
</dbReference>
<protein>
    <recommendedName>
        <fullName evidence="2">Phosphate/phosphite/phosphonate ABC transporter substrate-binding protein</fullName>
    </recommendedName>
</protein>
<dbReference type="SUPFAM" id="SSF53850">
    <property type="entry name" value="Periplasmic binding protein-like II"/>
    <property type="match status" value="1"/>
</dbReference>
<accession>A0A3B0YQY2</accession>
<dbReference type="Pfam" id="PF12974">
    <property type="entry name" value="Phosphonate-bd"/>
    <property type="match status" value="1"/>
</dbReference>
<proteinExistence type="predicted"/>
<reference evidence="1" key="1">
    <citation type="submission" date="2018-06" db="EMBL/GenBank/DDBJ databases">
        <authorList>
            <person name="Zhirakovskaya E."/>
        </authorList>
    </citation>
    <scope>NUCLEOTIDE SEQUENCE</scope>
</reference>
<evidence type="ECO:0008006" key="2">
    <source>
        <dbReference type="Google" id="ProtNLM"/>
    </source>
</evidence>
<dbReference type="EMBL" id="UOFL01000143">
    <property type="protein sequence ID" value="VAW77907.1"/>
    <property type="molecule type" value="Genomic_DNA"/>
</dbReference>
<sequence length="283" mass="31946">MKFCTRIFSLVTVTILISFSGQAVFAEKAIIFSTAPTQSVEDTKKKYQPIADYLTKVIGRKVKLVPAENFIEYSRALIGGKYDLVFDGPQFVAWRMERDNSTRHKVLVKLPGKLRYVVVVRKDLKITSTRRLAGKKVCALASPNLLTLGFLNLFSNPSSMPVMTGIENFKKGLACAINGRGVAVILRDKFWNKISQKKPKLKRELKLFYTAKEAWPHRAFSISSKVDSKTRLKIQRALLSSAALRPARAILKQYKAKRFVPASSAEYAGYGRLLKPIWGFHEQ</sequence>